<reference evidence="1 2" key="1">
    <citation type="submission" date="2019-06" db="EMBL/GenBank/DDBJ databases">
        <title>Sequencing the genomes of 1000 actinobacteria strains.</title>
        <authorList>
            <person name="Klenk H.-P."/>
        </authorList>
    </citation>
    <scope>NUCLEOTIDE SEQUENCE [LARGE SCALE GENOMIC DNA]</scope>
    <source>
        <strain evidence="1 2">DSM 43866</strain>
    </source>
</reference>
<organism evidence="1 2">
    <name type="scientific">Actinoplanes teichomyceticus</name>
    <dbReference type="NCBI Taxonomy" id="1867"/>
    <lineage>
        <taxon>Bacteria</taxon>
        <taxon>Bacillati</taxon>
        <taxon>Actinomycetota</taxon>
        <taxon>Actinomycetes</taxon>
        <taxon>Micromonosporales</taxon>
        <taxon>Micromonosporaceae</taxon>
        <taxon>Actinoplanes</taxon>
    </lineage>
</organism>
<dbReference type="EMBL" id="VIWY01000001">
    <property type="protein sequence ID" value="TWG25183.1"/>
    <property type="molecule type" value="Genomic_DNA"/>
</dbReference>
<comment type="caution">
    <text evidence="1">The sequence shown here is derived from an EMBL/GenBank/DDBJ whole genome shotgun (WGS) entry which is preliminary data.</text>
</comment>
<evidence type="ECO:0000313" key="1">
    <source>
        <dbReference type="EMBL" id="TWG25183.1"/>
    </source>
</evidence>
<keyword evidence="2" id="KW-1185">Reference proteome</keyword>
<proteinExistence type="predicted"/>
<dbReference type="AlphaFoldDB" id="A0A561WMX4"/>
<dbReference type="Proteomes" id="UP000320239">
    <property type="component" value="Unassembled WGS sequence"/>
</dbReference>
<gene>
    <name evidence="1" type="ORF">FHX34_101149</name>
</gene>
<name>A0A561WMX4_ACTTI</name>
<protein>
    <submittedName>
        <fullName evidence="1">Uncharacterized protein</fullName>
    </submittedName>
</protein>
<evidence type="ECO:0000313" key="2">
    <source>
        <dbReference type="Proteomes" id="UP000320239"/>
    </source>
</evidence>
<accession>A0A561WMX4</accession>
<sequence>MRPGARASPIASAIGNATNNIALSARPDRTVITKQITPKTPISPANQRFAGRMPLPFITAPPVGSGHPPS</sequence>